<comment type="cofactor">
    <cofactor evidence="3 4">
        <name>[4Fe-4S] cluster</name>
        <dbReference type="ChEBI" id="CHEBI:49883"/>
    </cofactor>
    <text evidence="3 4">Binds 2 [4Fe-4S] clusters. In this family the first cluster has a non-standard and varying [4Fe-4S] binding motif CX(2)CX(2)CX(4-5)CP.</text>
</comment>
<dbReference type="InterPro" id="IPR017896">
    <property type="entry name" value="4Fe4S_Fe-S-bd"/>
</dbReference>
<evidence type="ECO:0000256" key="4">
    <source>
        <dbReference type="PIRSR" id="PIRSR006439-50"/>
    </source>
</evidence>
<accession>A0A7K4HLY5</accession>
<dbReference type="GO" id="GO:0043805">
    <property type="term" value="F:indolepyruvate ferredoxin oxidoreductase activity"/>
    <property type="evidence" value="ECO:0007669"/>
    <property type="project" value="UniProtKB-UniRule"/>
</dbReference>
<dbReference type="CDD" id="cd02008">
    <property type="entry name" value="TPP_IOR_alpha"/>
    <property type="match status" value="1"/>
</dbReference>
<keyword evidence="1 3" id="KW-0479">Metal-binding</keyword>
<dbReference type="Pfam" id="PF02775">
    <property type="entry name" value="TPP_enzyme_C"/>
    <property type="match status" value="1"/>
</dbReference>
<feature type="binding site" evidence="4">
    <location>
        <position position="541"/>
    </location>
    <ligand>
        <name>[4Fe-4S] cluster</name>
        <dbReference type="ChEBI" id="CHEBI:49883"/>
        <label>1</label>
    </ligand>
</feature>
<keyword evidence="7" id="KW-1185">Reference proteome</keyword>
<dbReference type="GO" id="GO:0046872">
    <property type="term" value="F:metal ion binding"/>
    <property type="evidence" value="ECO:0007669"/>
    <property type="project" value="UniProtKB-UniRule"/>
</dbReference>
<dbReference type="FunFam" id="3.40.50.970:FF:000039">
    <property type="entry name" value="Indolepyruvate oxidoreductase subunit IorA"/>
    <property type="match status" value="1"/>
</dbReference>
<dbReference type="Gene3D" id="3.30.70.20">
    <property type="match status" value="1"/>
</dbReference>
<keyword evidence="3 4" id="KW-0004">4Fe-4S</keyword>
<dbReference type="InterPro" id="IPR045025">
    <property type="entry name" value="HACL1-like"/>
</dbReference>
<evidence type="ECO:0000256" key="1">
    <source>
        <dbReference type="ARBA" id="ARBA00022723"/>
    </source>
</evidence>
<comment type="caution">
    <text evidence="6">The sequence shown here is derived from an EMBL/GenBank/DDBJ whole genome shotgun (WGS) entry which is preliminary data.</text>
</comment>
<dbReference type="InterPro" id="IPR011766">
    <property type="entry name" value="TPP_enzyme_TPP-bd"/>
</dbReference>
<feature type="binding site" evidence="4">
    <location>
        <position position="569"/>
    </location>
    <ligand>
        <name>[4Fe-4S] cluster</name>
        <dbReference type="ChEBI" id="CHEBI:49883"/>
        <label>2</label>
    </ligand>
</feature>
<comment type="subunit">
    <text evidence="3">Heterodimer of the IorA and IorB subunits.</text>
</comment>
<proteinExistence type="predicted"/>
<keyword evidence="3 4" id="KW-0408">Iron</keyword>
<dbReference type="Proteomes" id="UP000570823">
    <property type="component" value="Unassembled WGS sequence"/>
</dbReference>
<sequence>MAKRYLLGNEAIAHACIEAGVDFASGYPGTPSSEVIDTLRAQREREFYIEWSVNEKVAYENALAASWCGLRSIVTMKHVGLNVAADPLLTSAYTGVEGGFVVLSADDPYAHSSQNEQDTRRYAHFAKIPCMNPSSVQEAHDMLCDAFALSEEVGLPVIFRPTTRICHSKGDIDLGEVSSEHRTGAFVKDPRQYVVIPAHTRVLHKILNEKQPMVRKAVMDLGYNTAEVRGDMAVVASGIAASYVQEVIPDNVSFMKIGCFPIDGDWMQAFVQQHRVVLVVEEGAPIVEERLRQLACGVEVFGQMNGAVPKEGEFSPATVAASMVRAGILPASPFESPAPVAGLPPRPPILCAGCAHRAMFYAIKRVFPDGIFPSDIGCYTLGLQLGTVDTTICMGASVTVGSGIAHSGETHPVVATIGDSTFLHTGIQGLLNAVYNGAEMTLVILDNRITAMTGHQPNPCTGETAMGEPSVPISLEGICRACGASFVETVDPYDLTGTLQTLKAAKARSGTKVIIAKQACVITARRSGVRRGRYAVDPEACTACGACLRFGCPAIGRDADDKAAINDLCSGCGVCAEICPSGAIVKEGRK</sequence>
<comment type="catalytic activity">
    <reaction evidence="3">
        <text>indole-3-pyruvate + 2 oxidized [2Fe-2S]-[ferredoxin] + CoA = (indol-3-yl)acetyl-CoA + 2 reduced [2Fe-2S]-[ferredoxin] + CO2 + H(+)</text>
        <dbReference type="Rhea" id="RHEA:12645"/>
        <dbReference type="Rhea" id="RHEA-COMP:10000"/>
        <dbReference type="Rhea" id="RHEA-COMP:10001"/>
        <dbReference type="ChEBI" id="CHEBI:15378"/>
        <dbReference type="ChEBI" id="CHEBI:16526"/>
        <dbReference type="ChEBI" id="CHEBI:17640"/>
        <dbReference type="ChEBI" id="CHEBI:33737"/>
        <dbReference type="ChEBI" id="CHEBI:33738"/>
        <dbReference type="ChEBI" id="CHEBI:57271"/>
        <dbReference type="ChEBI" id="CHEBI:57287"/>
        <dbReference type="EC" id="1.2.7.8"/>
    </reaction>
</comment>
<feature type="binding site" evidence="4">
    <location>
        <position position="575"/>
    </location>
    <ligand>
        <name>[4Fe-4S] cluster</name>
        <dbReference type="ChEBI" id="CHEBI:49883"/>
        <label>2</label>
    </ligand>
</feature>
<feature type="binding site" evidence="4">
    <location>
        <position position="579"/>
    </location>
    <ligand>
        <name>[4Fe-4S] cluster</name>
        <dbReference type="ChEBI" id="CHEBI:49883"/>
        <label>1</label>
    </ligand>
</feature>
<dbReference type="Pfam" id="PF00037">
    <property type="entry name" value="Fer4"/>
    <property type="match status" value="1"/>
</dbReference>
<dbReference type="SUPFAM" id="SSF52518">
    <property type="entry name" value="Thiamin diphosphate-binding fold (THDP-binding)"/>
    <property type="match status" value="2"/>
</dbReference>
<dbReference type="InterPro" id="IPR002880">
    <property type="entry name" value="Pyrv_Fd/Flavodoxin_OxRdtase_N"/>
</dbReference>
<evidence type="ECO:0000256" key="2">
    <source>
        <dbReference type="ARBA" id="ARBA00023002"/>
    </source>
</evidence>
<feature type="binding site" evidence="4">
    <location>
        <position position="572"/>
    </location>
    <ligand>
        <name>[4Fe-4S] cluster</name>
        <dbReference type="ChEBI" id="CHEBI:49883"/>
        <label>2</label>
    </ligand>
</feature>
<dbReference type="CDD" id="cd07034">
    <property type="entry name" value="TPP_PYR_PFOR_IOR-alpha_like"/>
    <property type="match status" value="1"/>
</dbReference>
<feature type="binding site" evidence="4">
    <location>
        <position position="552"/>
    </location>
    <ligand>
        <name>[4Fe-4S] cluster</name>
        <dbReference type="ChEBI" id="CHEBI:49883"/>
        <label>2</label>
    </ligand>
</feature>
<dbReference type="GO" id="GO:0051539">
    <property type="term" value="F:4 iron, 4 sulfur cluster binding"/>
    <property type="evidence" value="ECO:0007669"/>
    <property type="project" value="UniProtKB-UniRule"/>
</dbReference>
<keyword evidence="2 3" id="KW-0560">Oxidoreductase</keyword>
<dbReference type="PIRSF" id="PIRSF006439">
    <property type="entry name" value="Indolepyruvate_ferr_oxidored"/>
    <property type="match status" value="1"/>
</dbReference>
<dbReference type="PROSITE" id="PS00198">
    <property type="entry name" value="4FE4S_FER_1"/>
    <property type="match status" value="1"/>
</dbReference>
<dbReference type="GO" id="GO:0044272">
    <property type="term" value="P:sulfur compound biosynthetic process"/>
    <property type="evidence" value="ECO:0007669"/>
    <property type="project" value="UniProtKB-ARBA"/>
</dbReference>
<feature type="domain" description="4Fe-4S ferredoxin-type" evidence="5">
    <location>
        <begin position="532"/>
        <end position="560"/>
    </location>
</feature>
<dbReference type="PANTHER" id="PTHR43710:SF7">
    <property type="entry name" value="INDOLEPYRUVATE OXIDOREDUCTASE SUBUNIT IORA"/>
    <property type="match status" value="1"/>
</dbReference>
<dbReference type="PANTHER" id="PTHR43710">
    <property type="entry name" value="2-HYDROXYACYL-COA LYASE"/>
    <property type="match status" value="1"/>
</dbReference>
<dbReference type="RefSeq" id="WP_176787993.1">
    <property type="nucleotide sequence ID" value="NZ_JABXWR010000001.1"/>
</dbReference>
<protein>
    <recommendedName>
        <fullName evidence="3">Indolepyruvate oxidoreductase subunit IorA</fullName>
        <shortName evidence="3">IOR</shortName>
        <ecNumber evidence="3">1.2.7.8</ecNumber>
    </recommendedName>
    <alternativeName>
        <fullName evidence="3">Indolepyruvate ferredoxin oxidoreductase subunit alpha</fullName>
    </alternativeName>
</protein>
<dbReference type="OrthoDB" id="19071at2157"/>
<dbReference type="GO" id="GO:0006082">
    <property type="term" value="P:organic acid metabolic process"/>
    <property type="evidence" value="ECO:0007669"/>
    <property type="project" value="UniProtKB-ARBA"/>
</dbReference>
<dbReference type="Pfam" id="PF01855">
    <property type="entry name" value="POR_N"/>
    <property type="match status" value="1"/>
</dbReference>
<dbReference type="EMBL" id="JABXWR010000001">
    <property type="protein sequence ID" value="NVO66285.1"/>
    <property type="molecule type" value="Genomic_DNA"/>
</dbReference>
<evidence type="ECO:0000259" key="5">
    <source>
        <dbReference type="PROSITE" id="PS51379"/>
    </source>
</evidence>
<dbReference type="InterPro" id="IPR029061">
    <property type="entry name" value="THDP-binding"/>
</dbReference>
<name>A0A7K4HLY5_9EURY</name>
<dbReference type="EC" id="1.2.7.8" evidence="3"/>
<evidence type="ECO:0000313" key="6">
    <source>
        <dbReference type="EMBL" id="NVO66285.1"/>
    </source>
</evidence>
<feature type="binding site" evidence="4">
    <location>
        <position position="547"/>
    </location>
    <ligand>
        <name>[4Fe-4S] cluster</name>
        <dbReference type="ChEBI" id="CHEBI:49883"/>
        <label>1</label>
    </ligand>
</feature>
<keyword evidence="3" id="KW-0249">Electron transport</keyword>
<feature type="binding site" evidence="4">
    <location>
        <position position="544"/>
    </location>
    <ligand>
        <name>[4Fe-4S] cluster</name>
        <dbReference type="ChEBI" id="CHEBI:49883"/>
        <label>1</label>
    </ligand>
</feature>
<dbReference type="InterPro" id="IPR017721">
    <property type="entry name" value="IorA"/>
</dbReference>
<reference evidence="6 7" key="1">
    <citation type="submission" date="2020-06" db="EMBL/GenBank/DDBJ databases">
        <title>Methanofollis fontis sp. nov., a methanogen isolated from marine sediments near a cold seep at Four-Way Closure Ridge offshore southwestern Taiwan.</title>
        <authorList>
            <person name="Chen S.-C."/>
            <person name="Teng N.-H."/>
            <person name="Lin Y.-S."/>
            <person name="Lai M.-C."/>
            <person name="Chen H.-H."/>
            <person name="Wang C.-C."/>
        </authorList>
    </citation>
    <scope>NUCLEOTIDE SEQUENCE [LARGE SCALE GENOMIC DNA]</scope>
    <source>
        <strain evidence="6 7">DSM 2702</strain>
    </source>
</reference>
<dbReference type="NCBIfam" id="TIGR03336">
    <property type="entry name" value="IOR_alpha"/>
    <property type="match status" value="1"/>
</dbReference>
<keyword evidence="3" id="KW-0813">Transport</keyword>
<keyword evidence="6" id="KW-0670">Pyruvate</keyword>
<keyword evidence="3 4" id="KW-0411">Iron-sulfur</keyword>
<gene>
    <name evidence="6" type="primary">iorA</name>
    <name evidence="6" type="ORF">HWN36_02920</name>
</gene>
<comment type="function">
    <text evidence="3">Catalyzes the ferredoxin-dependent oxidative decarboxylation of arylpyruvates.</text>
</comment>
<feature type="domain" description="4Fe-4S ferredoxin-type" evidence="5">
    <location>
        <begin position="561"/>
        <end position="589"/>
    </location>
</feature>
<evidence type="ECO:0000256" key="3">
    <source>
        <dbReference type="PIRNR" id="PIRNR006439"/>
    </source>
</evidence>
<organism evidence="6 7">
    <name type="scientific">Methanofollis tationis</name>
    <dbReference type="NCBI Taxonomy" id="81417"/>
    <lineage>
        <taxon>Archaea</taxon>
        <taxon>Methanobacteriati</taxon>
        <taxon>Methanobacteriota</taxon>
        <taxon>Stenosarchaea group</taxon>
        <taxon>Methanomicrobia</taxon>
        <taxon>Methanomicrobiales</taxon>
        <taxon>Methanomicrobiaceae</taxon>
        <taxon>Methanofollis</taxon>
    </lineage>
</organism>
<dbReference type="GO" id="GO:0030976">
    <property type="term" value="F:thiamine pyrophosphate binding"/>
    <property type="evidence" value="ECO:0007669"/>
    <property type="project" value="InterPro"/>
</dbReference>
<dbReference type="AlphaFoldDB" id="A0A7K4HLY5"/>
<dbReference type="Gene3D" id="3.40.50.970">
    <property type="match status" value="2"/>
</dbReference>
<dbReference type="InterPro" id="IPR017900">
    <property type="entry name" value="4Fe4S_Fe_S_CS"/>
</dbReference>
<evidence type="ECO:0000313" key="7">
    <source>
        <dbReference type="Proteomes" id="UP000570823"/>
    </source>
</evidence>
<dbReference type="PROSITE" id="PS51379">
    <property type="entry name" value="4FE4S_FER_2"/>
    <property type="match status" value="2"/>
</dbReference>